<feature type="domain" description="Fibronectin type-III" evidence="9">
    <location>
        <begin position="2379"/>
        <end position="2475"/>
    </location>
</feature>
<feature type="compositionally biased region" description="Basic and acidic residues" evidence="5">
    <location>
        <begin position="1400"/>
        <end position="1487"/>
    </location>
</feature>
<feature type="region of interest" description="Disordered" evidence="5">
    <location>
        <begin position="419"/>
        <end position="466"/>
    </location>
</feature>
<evidence type="ECO:0000256" key="2">
    <source>
        <dbReference type="ARBA" id="ARBA00022737"/>
    </source>
</evidence>
<evidence type="ECO:0000259" key="7">
    <source>
        <dbReference type="PROSITE" id="PS50011"/>
    </source>
</evidence>
<keyword evidence="4" id="KW-0393">Immunoglobulin domain</keyword>
<keyword evidence="2" id="KW-0677">Repeat</keyword>
<dbReference type="InterPro" id="IPR007110">
    <property type="entry name" value="Ig-like_dom"/>
</dbReference>
<dbReference type="SMART" id="SM00220">
    <property type="entry name" value="S_TKc"/>
    <property type="match status" value="1"/>
</dbReference>
<comment type="similarity">
    <text evidence="1">Belongs to the protein kinase superfamily. CAMK Ser/Thr protein kinase family.</text>
</comment>
<feature type="domain" description="Ig-like" evidence="8">
    <location>
        <begin position="2254"/>
        <end position="2342"/>
    </location>
</feature>
<feature type="compositionally biased region" description="Basic and acidic residues" evidence="5">
    <location>
        <begin position="1498"/>
        <end position="1554"/>
    </location>
</feature>
<dbReference type="InterPro" id="IPR013783">
    <property type="entry name" value="Ig-like_fold"/>
</dbReference>
<evidence type="ECO:0000259" key="9">
    <source>
        <dbReference type="PROSITE" id="PS50853"/>
    </source>
</evidence>
<dbReference type="PANTHER" id="PTHR44170">
    <property type="entry name" value="PROTEIN SIDEKICK"/>
    <property type="match status" value="1"/>
</dbReference>
<dbReference type="Pfam" id="PF00069">
    <property type="entry name" value="Pkinase"/>
    <property type="match status" value="2"/>
</dbReference>
<feature type="domain" description="Ig-like" evidence="8">
    <location>
        <begin position="840"/>
        <end position="954"/>
    </location>
</feature>
<evidence type="ECO:0000256" key="3">
    <source>
        <dbReference type="ARBA" id="ARBA00023157"/>
    </source>
</evidence>
<gene>
    <name evidence="10" type="ORF">D915_003510</name>
</gene>
<feature type="region of interest" description="Disordered" evidence="5">
    <location>
        <begin position="2924"/>
        <end position="2947"/>
    </location>
</feature>
<dbReference type="InterPro" id="IPR013098">
    <property type="entry name" value="Ig_I-set"/>
</dbReference>
<feature type="compositionally biased region" description="Pro residues" evidence="5">
    <location>
        <begin position="532"/>
        <end position="547"/>
    </location>
</feature>
<dbReference type="SUPFAM" id="SSF48065">
    <property type="entry name" value="DBL homology domain (DH-domain)"/>
    <property type="match status" value="1"/>
</dbReference>
<feature type="compositionally biased region" description="Polar residues" evidence="5">
    <location>
        <begin position="419"/>
        <end position="439"/>
    </location>
</feature>
<dbReference type="GO" id="GO:0005085">
    <property type="term" value="F:guanyl-nucleotide exchange factor activity"/>
    <property type="evidence" value="ECO:0007669"/>
    <property type="project" value="InterPro"/>
</dbReference>
<dbReference type="InterPro" id="IPR000219">
    <property type="entry name" value="DH_dom"/>
</dbReference>
<dbReference type="SMART" id="SM00409">
    <property type="entry name" value="IG"/>
    <property type="match status" value="7"/>
</dbReference>
<evidence type="ECO:0000259" key="8">
    <source>
        <dbReference type="PROSITE" id="PS50835"/>
    </source>
</evidence>
<proteinExistence type="inferred from homology"/>
<feature type="domain" description="Protein kinase" evidence="7">
    <location>
        <begin position="4441"/>
        <end position="4773"/>
    </location>
</feature>
<dbReference type="Pfam" id="PF00621">
    <property type="entry name" value="RhoGEF"/>
    <property type="match status" value="1"/>
</dbReference>
<sequence length="4820" mass="545103">MLETEREYCKAIKPLADLLSRLMMEITIHSNDGSETTVPLPAEVCRIIHGLRNSLQDMISFSEKVLLERLANCLVNPQLVAQCFIENFSSLSHYTHYFTHLENLIKEVQKLPGFETDGQFPLAPVASSKGDTSAESGSGESIALWNRRNSLSFRYLLELADLPRIRLVAYRGLLRDLARYTARAESDTQDLEQAMICIARLSRRSEEGINLWQLMEPEGEPFEQFQQTYYNEETGMILPPALIRLTDLKINERHSVKTDNCADQNGRLVLMPGYLVFLQRSTLEEQMPRWKICWMHPIKSFRIGEEDTTSDVNNPWFDLWNVNSDDPVKHVLRVYCHDAVSQNAWLLDLREDLMSQLGCDLSGTEVSSQVIREHQEADLERRLRYAVSMELPELRDETIGEVFLDAIDNAQQIQPELVTQRSHAQPTEMEINQVSSTFDKSYRSEESVSSSYHTAEEPPDEELNCRTHDTSVTLYESYTTLDSVTTPFSEDQQSLLDEQFAGDDIRRQSTTSVPPVVHPRPPLSAASRKVPAPQPAPPITTPPPLIPPENAVTKTITVHAGEQVQFNASFTISGPVAYEVQWFMNGQPIPRYLNADMILSDSDTRMLIAHADPSIHSGTYTCRCRLFEGTETAVYFYVNVTPKESEVEEVFEEMIRDQEASDSKVVSSLAEDRSIQLQESPVSVFVDSSNEAVSSDLEKIVEQNLSTGPDRAEFLTAITSLMDVAVGQVLELRVKVDRQKAQKATGNQINWEHAISEWCCDGQPLTPSSKCRMYEDGDTVVLQICTSDCLPGVQFNYSFSLQLSQESQPYQVTIPVHVHSPTKDELSAGFIPVDNLLAIPRTGLRKVVSISEMLDIQLIQGQKFRLIASLEHKLCSDDPAIWWTLNGNQIASRGRDDDWRDLSEFRCFFNRMTNAVKLTKPAVDLTDAGLYVCWLDDSDGHTGPAKKVIEYSVSVLTADEEGYFDSGDLFVESDDENVIVMKKLEPDSTVPVHPVDQSEKVSLDRETMTLVEEHSFNIAHATEQDVCQTDLAVLKTNERIEQADQINDWVETYEILTAEDNVGRVVGENNEMLVTENLVTSEDGHASVGLIVGSKTEHVEEVSVERQEEGDSGPEDGTEPKQRLEGENREITEEEEKRMEWEKEQQRLGEEEIRREQEEEKKTQEEQEKKKLENKEKKQLKEEEARRQQEELETEKQKEAEEKKREEEKKRRLEEEEMEQKQREEELKKRRDEEEKRLAEEEVKRQQEEEKKKREEEKKRLKEEEKKRRDEEEKRLAEEEVKRQQEKEKKKLEEEAKKRLEEGEMKQDKAKRRKQEENEKQIMEEEEEMKWRQEEEMKKKHEEERGNLEEEINQKEQKKREKKQENAEKRKRELENETLREEESEKKREEKKERKKGGGKKTEQEAEKEQSGEPKRKGQERGKQKELKEEEERGKEGQEGNRGVKGEGEEEGRKVRRKQEKDAKRKEKEERGRKKQQGDDLEKAPEKEETDDLQSGKTIKEHVKKGDEEKREPDQEMKTEEYDRHEKRREGQGRGRELENKDNKNSGTIERDVVTKSIEIEAVNVMQKKEERDDIRETMECKAKLMDEKKNKAKKRLPEGEPKISETNDVVLAEAVEGNLLNREYETVDGNLKKPETDRETPVTEKLKIGDRNIEDVEDKAGKSHKKGKRKSKESHAECKKLEDLEMPETQSVLEGETMRKQSEDNYRTQLLEDMNKEEKREKKLKKSKKHGKPEESHLNEYEGWSQQRLAEDLVNLAQQADLGPSELRFGSAGDWGAQRSEREKHRKYGDAMESPDESVGLFNTSVSPEFQAKSLSPVTVKSYKEQDERVISEAFVVDPVEPNKLRVLVNRAFDLSERYVVQVLEGTPLSMELQSIPIEAVRAVWSRREETIQDVLIDRVNRQTAESENWTESITDTGNLRLQFSSFDSQDVDTYRLDLYVPVGPRPEEERDHDEISEAKYELLKSIEIPVELVKRYPEPKKRDGQQQRQQPRQQLFSIVDEICTNLDYPVRETASVCLAVQCPNQGLEMTDSDFEWLCDGQPIVLNSSDRFHPDIIFESNPTRFLTKLIIPSVRKCDTGQYTIRLTSAGRARLQHAIEDGGLEVRIPVTNYTEFAFPRLRVQPLISEREIVEDERDASTFFDKGLPSHCSFREAERATLEVRLNPAVRIQDYMWFFNGKPINPETTADFSLSRLGNTLSITFPHVRPDLTGNYEVWVLGDQGSVTSSTRVDVQAKNDRDTGYRVTSADGLKPLFTKRLHDCEVDLGDFVRFTARVMAEPAAAIVWKHNGQVVFGDHRIRLFNDDANPSLTIRNVRPKDRGRYSCIATNPLGRVETEAFLYIIGVEHVEHDYFDDDYEEEGEVAVHETDIRKPITALPNEAPQLRVTNFDPSSFTVDWKPLMQTGVTYTVELSKDGGKWWRPVLTGLQNTSAYITSELGSPLIPLQIRVLAENEYGLGPASTPIQIPIRACLPVMPDIRPEIEFEDASSVLIRWPSATPSVGESQMLGDHVITPLAMLGSVTYAVELREGARAEWRRVTDNIHGQTHVHHLRPGVSSAIRIVAVNKFGESSPTPIAITHLDPSSLAPNIDLAPPWVALIRPHTETGSRPGSTAQIGLVMYWKPAYMPEYCESCVKGLDPVYRIEWRRGRGGIWQLLEDDVTDPETGFRLPTELVSMLLDDLKRVGEPTNSNNQALELRVFSWNQFGESGPTKPCRLFASQLFRGQIYKNTALALDRDQAPEFPEHWNDADQLPTVSLPEQCPRLNTYIHSINPTDGVSVSWQRYVDTGLLSGTEINPDSHARYRIERTVSSSPDHRSPLSDQRIAWRVTNVDEALIYGENCVLDLRPGKTEQYVRVLALNEARNRRVWVDAYKLIRIPPLSELIPSSPTTVTVHAQPTTDSNATSSVEHVIQWIPAEQTSWFDTRPANRDHDNLGHEEPDSSNPSDLHYRIEARTTLSDMAPWRQIAVVEHDSTSTIDRKPEPGIQLIYRVTPINIFGEGQSAVSAPIRTPVMFVNLEGCVEDLRYTILGPREIQLRWRLGDVAIDSLKHELDHGGQRMIPRSASMDVADRVRYNVEIRSGYAGEWTPVVENIRGNLTGKTALTDCEYLDRDIACRVVTYLEGQRTVPSRPVQLKLKTESLVPDLSLSKPHVSVESLDEYVISWEEPDVREIYPSHVLGLTTPQVLHRGMTYQVQVQRDGSKIWEDLSPVIQETLWTWSRPNPLKSYHVRLIAFNEFGPGMPSRAVAVPAQVVIPDLSFIRPTVELPADILAGATAPELVWQLPRAYTLDKTLTPVTYEVQVRGVARSARSPQQMIEESKHSVDDDECVWRVLETNLRRTRLALGRLDPEQEFWLRVVAVTDYGRGKPSQPVRKMVDLAARRLQRASASIGTLHEATPISPTFIDPKGAVMFAPLGGRLELKCSLKSMPINSDIRFSWFLNDRPIRTSETAYPQGTNRFISQVSKTGDSATLHIDGITDADFGVYSCRAVNIRGTALKEFTVIKADSPVFLDVPVPVLTIRLHSEFVLPCWVDALPEATLIWTRDSKRVVESHRTKIGAGPATPRLTSRTSKSLWQTTNASLSVERCIYQDAGLYTLVAENVAGRVQTSCLVRIEENPIHKEVSIRWTDIGKHYYVLRKIEGQMANEMRLLINKRTNQEYVGKLFPLDDPANRVCGAREFECLSRLHHTNVVELIDAVICDNTLVLIMEHLTGSNLLQAMLHCPTWSESVARAVVRQLLEALEHVHAAGVVHFDIHPENLIFTRNLVANSWDSPTAYTDLFAALSPLVTDTMGSGETDRHKLNVLSTLIKLVGFSAAEPLLSEHTGGCLPPHRYRCEYTSPEVLLALAQVEHDVTESASVSMGTAADMWSVGVLTYLLLTGWNPFMDPSTGEILRGNILNAEYSMDLEEFANVSEDAKSFIRALLQKDPRARPTASECLIDPWIARSNSRATKENVEYRLSRLPKYYELYTQTGTWNTMPTVVHSPSVEEEIPDSVDPASDTNPVGMDLHKRVKHRIQLLASGALHQEDSMSDLSSRASSIPQLNEALGGVDSSPEFGGRDFETMSNASITSVDDASEEINMKLSTILRQDTLTEASQFEDGVDEHGVAVIHDPAATPTEDSAAGHGGSPKITAPSAAPVLACPLRDAYYNIHLREARFSCQLAGFTHLPPGIHGHREAIQSIYSKDCSNVSRTKASSAAAVAAWYLGGCLLSDGPGVELGAGPGGWLWLCLTDLNPEQSGSVVECVIRNRAGKARTQARLLQADPPRPPGRPGLSDVRATEALVTWAPTDPTLNEDIIYRVDAKYSAGPHEPLSWYPIGFTVDCRYLITDLTPGRLYRVRVSAGNVHGWGNYSVASSEFQTANADPPEYDPILSNLERDWILTWRQNSDITALSDHPIAVRFNMSRTGSMPPPLSDKALQKLHENGGLISDLEVLREVSYPEYVLKTGSFSKLIVARTHPMLTEQAGNERDEVCLPARLLLHQTLITADNPEHEKLARQRAILLTGLNTSSGGIEAAVDDFFCGVEPSLIFTSHRKLLPCGWSLGWLANDAAKPTMGITVSHWVPGGSLLDVLCSRTEYSEFTIMHCAQQLLLALRWLHVKFYGRPHGCIHPDHILVARRTSALPDVVLSGLGSTFVDEDFTAPEVLRGEPVSNASDLWSLGAVVYLLMTGRCPQKPVKPEPTATETPKTGDTSKPPAGPHSRSKRRGESSGPATDTVVSGSIAQTKVIPTIEFRRLNAFTKPAKKFVYNTVRQVPAKRGTLDFWLSSKWFDLRAENVQAMTRTPIPATQLTLYRYKLRSRQSGSSVDQHSLSQIHLD</sequence>
<dbReference type="Gene3D" id="1.20.900.10">
    <property type="entry name" value="Dbl homology (DH) domain"/>
    <property type="match status" value="1"/>
</dbReference>
<feature type="compositionally biased region" description="Basic and acidic residues" evidence="5">
    <location>
        <begin position="2927"/>
        <end position="2940"/>
    </location>
</feature>
<feature type="region of interest" description="Disordered" evidence="5">
    <location>
        <begin position="4678"/>
        <end position="4721"/>
    </location>
</feature>
<accession>A0A4E0RUJ8</accession>
<dbReference type="Proteomes" id="UP000230066">
    <property type="component" value="Unassembled WGS sequence"/>
</dbReference>
<dbReference type="InterPro" id="IPR011009">
    <property type="entry name" value="Kinase-like_dom_sf"/>
</dbReference>
<comment type="caution">
    <text evidence="10">The sequence shown here is derived from an EMBL/GenBank/DDBJ whole genome shotgun (WGS) entry which is preliminary data.</text>
</comment>
<feature type="domain" description="Ig-like" evidence="8">
    <location>
        <begin position="3402"/>
        <end position="3504"/>
    </location>
</feature>
<dbReference type="InterPro" id="IPR036116">
    <property type="entry name" value="FN3_sf"/>
</dbReference>
<evidence type="ECO:0000259" key="6">
    <source>
        <dbReference type="PROSITE" id="PS50010"/>
    </source>
</evidence>
<dbReference type="InterPro" id="IPR035899">
    <property type="entry name" value="DBL_dom_sf"/>
</dbReference>
<dbReference type="PROSITE" id="PS50010">
    <property type="entry name" value="DH_2"/>
    <property type="match status" value="1"/>
</dbReference>
<dbReference type="InterPro" id="IPR003599">
    <property type="entry name" value="Ig_sub"/>
</dbReference>
<dbReference type="InterPro" id="IPR003598">
    <property type="entry name" value="Ig_sub2"/>
</dbReference>
<feature type="compositionally biased region" description="Basic residues" evidence="5">
    <location>
        <begin position="1663"/>
        <end position="1673"/>
    </location>
</feature>
<dbReference type="InterPro" id="IPR036179">
    <property type="entry name" value="Ig-like_dom_sf"/>
</dbReference>
<dbReference type="GO" id="GO:0004672">
    <property type="term" value="F:protein kinase activity"/>
    <property type="evidence" value="ECO:0007669"/>
    <property type="project" value="InterPro"/>
</dbReference>
<feature type="compositionally biased region" description="Basic residues" evidence="5">
    <location>
        <begin position="1723"/>
        <end position="1732"/>
    </location>
</feature>
<feature type="compositionally biased region" description="Low complexity" evidence="5">
    <location>
        <begin position="4683"/>
        <end position="4692"/>
    </location>
</feature>
<dbReference type="InterPro" id="IPR000719">
    <property type="entry name" value="Prot_kinase_dom"/>
</dbReference>
<organism evidence="10 11">
    <name type="scientific">Fasciola hepatica</name>
    <name type="common">Liver fluke</name>
    <dbReference type="NCBI Taxonomy" id="6192"/>
    <lineage>
        <taxon>Eukaryota</taxon>
        <taxon>Metazoa</taxon>
        <taxon>Spiralia</taxon>
        <taxon>Lophotrochozoa</taxon>
        <taxon>Platyhelminthes</taxon>
        <taxon>Trematoda</taxon>
        <taxon>Digenea</taxon>
        <taxon>Plagiorchiida</taxon>
        <taxon>Echinostomata</taxon>
        <taxon>Echinostomatoidea</taxon>
        <taxon>Fasciolidae</taxon>
        <taxon>Fasciola</taxon>
    </lineage>
</organism>
<dbReference type="PROSITE" id="PS50853">
    <property type="entry name" value="FN3"/>
    <property type="match status" value="3"/>
</dbReference>
<feature type="domain" description="Protein kinase" evidence="7">
    <location>
        <begin position="3635"/>
        <end position="3945"/>
    </location>
</feature>
<keyword evidence="11" id="KW-1185">Reference proteome</keyword>
<dbReference type="InterPro" id="IPR003961">
    <property type="entry name" value="FN3_dom"/>
</dbReference>
<feature type="domain" description="Fibronectin type-III" evidence="9">
    <location>
        <begin position="4270"/>
        <end position="4366"/>
    </location>
</feature>
<dbReference type="SMART" id="SM00408">
    <property type="entry name" value="IGc2"/>
    <property type="match status" value="4"/>
</dbReference>
<feature type="domain" description="DH" evidence="6">
    <location>
        <begin position="1"/>
        <end position="208"/>
    </location>
</feature>
<dbReference type="PROSITE" id="PS50011">
    <property type="entry name" value="PROTEIN_KINASE_DOM"/>
    <property type="match status" value="2"/>
</dbReference>
<feature type="compositionally biased region" description="Basic and acidic residues" evidence="5">
    <location>
        <begin position="1674"/>
        <end position="1684"/>
    </location>
</feature>
<protein>
    <submittedName>
        <fullName evidence="10">Striated muscle preferentially expressed protein kinase</fullName>
    </submittedName>
</protein>
<dbReference type="PROSITE" id="PS50835">
    <property type="entry name" value="IG_LIKE"/>
    <property type="match status" value="6"/>
</dbReference>
<dbReference type="SUPFAM" id="SSF48726">
    <property type="entry name" value="Immunoglobulin"/>
    <property type="match status" value="6"/>
</dbReference>
<dbReference type="Gene3D" id="1.10.510.10">
    <property type="entry name" value="Transferase(Phosphotransferase) domain 1"/>
    <property type="match status" value="2"/>
</dbReference>
<feature type="domain" description="Fibronectin type-III" evidence="9">
    <location>
        <begin position="3147"/>
        <end position="3257"/>
    </location>
</feature>
<dbReference type="CDD" id="cd00096">
    <property type="entry name" value="Ig"/>
    <property type="match status" value="2"/>
</dbReference>
<dbReference type="CDD" id="cd00063">
    <property type="entry name" value="FN3"/>
    <property type="match status" value="5"/>
</dbReference>
<dbReference type="Gene3D" id="2.60.40.10">
    <property type="entry name" value="Immunoglobulins"/>
    <property type="match status" value="9"/>
</dbReference>
<evidence type="ECO:0000313" key="10">
    <source>
        <dbReference type="EMBL" id="THD25548.1"/>
    </source>
</evidence>
<evidence type="ECO:0000256" key="4">
    <source>
        <dbReference type="ARBA" id="ARBA00023319"/>
    </source>
</evidence>
<dbReference type="GO" id="GO:0016020">
    <property type="term" value="C:membrane"/>
    <property type="evidence" value="ECO:0007669"/>
    <property type="project" value="UniProtKB-SubCell"/>
</dbReference>
<feature type="compositionally biased region" description="Basic and acidic residues" evidence="5">
    <location>
        <begin position="1697"/>
        <end position="1707"/>
    </location>
</feature>
<feature type="compositionally biased region" description="Basic and acidic residues" evidence="5">
    <location>
        <begin position="1627"/>
        <end position="1662"/>
    </location>
</feature>
<feature type="domain" description="Ig-like" evidence="8">
    <location>
        <begin position="1993"/>
        <end position="2096"/>
    </location>
</feature>
<feature type="domain" description="Ig-like" evidence="8">
    <location>
        <begin position="537"/>
        <end position="623"/>
    </location>
</feature>
<evidence type="ECO:0000256" key="1">
    <source>
        <dbReference type="ARBA" id="ARBA00006692"/>
    </source>
</evidence>
<feature type="compositionally biased region" description="Basic and acidic residues" evidence="5">
    <location>
        <begin position="1118"/>
        <end position="1392"/>
    </location>
</feature>
<evidence type="ECO:0000313" key="11">
    <source>
        <dbReference type="Proteomes" id="UP000230066"/>
    </source>
</evidence>
<reference evidence="10" key="1">
    <citation type="submission" date="2019-03" db="EMBL/GenBank/DDBJ databases">
        <title>Improved annotation for the trematode Fasciola hepatica.</title>
        <authorList>
            <person name="Choi Y.-J."/>
            <person name="Martin J."/>
            <person name="Mitreva M."/>
        </authorList>
    </citation>
    <scope>NUCLEOTIDE SEQUENCE [LARGE SCALE GENOMIC DNA]</scope>
</reference>
<dbReference type="SUPFAM" id="SSF56112">
    <property type="entry name" value="Protein kinase-like (PK-like)"/>
    <property type="match status" value="2"/>
</dbReference>
<dbReference type="Pfam" id="PF07679">
    <property type="entry name" value="I-set"/>
    <property type="match status" value="2"/>
</dbReference>
<feature type="region of interest" description="Disordered" evidence="5">
    <location>
        <begin position="1627"/>
        <end position="1743"/>
    </location>
</feature>
<dbReference type="GO" id="GO:0005524">
    <property type="term" value="F:ATP binding"/>
    <property type="evidence" value="ECO:0007669"/>
    <property type="project" value="InterPro"/>
</dbReference>
<feature type="region of interest" description="Disordered" evidence="5">
    <location>
        <begin position="1091"/>
        <end position="1556"/>
    </location>
</feature>
<dbReference type="FunFam" id="2.60.40.10:FF:000080">
    <property type="entry name" value="Myosin light chain kinase, smooth muscle"/>
    <property type="match status" value="1"/>
</dbReference>
<dbReference type="SMART" id="SM00060">
    <property type="entry name" value="FN3"/>
    <property type="match status" value="7"/>
</dbReference>
<feature type="region of interest" description="Disordered" evidence="5">
    <location>
        <begin position="1766"/>
        <end position="1797"/>
    </location>
</feature>
<dbReference type="Pfam" id="PF00041">
    <property type="entry name" value="fn3"/>
    <property type="match status" value="1"/>
</dbReference>
<name>A0A4E0RUJ8_FASHE</name>
<dbReference type="PANTHER" id="PTHR44170:SF6">
    <property type="entry name" value="CONTACTIN"/>
    <property type="match status" value="1"/>
</dbReference>
<dbReference type="SUPFAM" id="SSF49265">
    <property type="entry name" value="Fibronectin type III"/>
    <property type="match status" value="3"/>
</dbReference>
<keyword evidence="3" id="KW-1015">Disulfide bond</keyword>
<feature type="domain" description="Ig-like" evidence="8">
    <location>
        <begin position="3509"/>
        <end position="3614"/>
    </location>
</feature>
<keyword evidence="10" id="KW-0808">Transferase</keyword>
<dbReference type="GO" id="GO:0098609">
    <property type="term" value="P:cell-cell adhesion"/>
    <property type="evidence" value="ECO:0007669"/>
    <property type="project" value="TreeGrafter"/>
</dbReference>
<keyword evidence="10" id="KW-0418">Kinase</keyword>
<feature type="region of interest" description="Disordered" evidence="5">
    <location>
        <begin position="506"/>
        <end position="548"/>
    </location>
</feature>
<feature type="compositionally biased region" description="Basic and acidic residues" evidence="5">
    <location>
        <begin position="1095"/>
        <end position="1109"/>
    </location>
</feature>
<dbReference type="EMBL" id="JXXN02001092">
    <property type="protein sequence ID" value="THD25548.1"/>
    <property type="molecule type" value="Genomic_DNA"/>
</dbReference>
<evidence type="ECO:0000256" key="5">
    <source>
        <dbReference type="SAM" id="MobiDB-lite"/>
    </source>
</evidence>